<gene>
    <name evidence="1" type="ORF">LSAA_249</name>
</gene>
<proteinExistence type="predicted"/>
<keyword evidence="2" id="KW-1185">Reference proteome</keyword>
<name>A0A817FCJ9_LEPSM</name>
<dbReference type="Proteomes" id="UP000675881">
    <property type="component" value="Unassembled WGS sequence"/>
</dbReference>
<organism evidence="1 2">
    <name type="scientific">Lepeophtheirus salmonis</name>
    <name type="common">Salmon louse</name>
    <name type="synonym">Caligus salmonis</name>
    <dbReference type="NCBI Taxonomy" id="72036"/>
    <lineage>
        <taxon>Eukaryota</taxon>
        <taxon>Metazoa</taxon>
        <taxon>Ecdysozoa</taxon>
        <taxon>Arthropoda</taxon>
        <taxon>Crustacea</taxon>
        <taxon>Multicrustacea</taxon>
        <taxon>Hexanauplia</taxon>
        <taxon>Copepoda</taxon>
        <taxon>Siphonostomatoida</taxon>
        <taxon>Caligidae</taxon>
        <taxon>Lepeophtheirus</taxon>
    </lineage>
</organism>
<protein>
    <submittedName>
        <fullName evidence="1">(salmon louse) hypothetical protein</fullName>
    </submittedName>
</protein>
<reference evidence="1" key="1">
    <citation type="submission" date="2021-02" db="EMBL/GenBank/DDBJ databases">
        <authorList>
            <person name="Bekaert M."/>
        </authorList>
    </citation>
    <scope>NUCLEOTIDE SEQUENCE</scope>
    <source>
        <strain evidence="1">IoA-00</strain>
    </source>
</reference>
<accession>A0A817FCJ9</accession>
<dbReference type="AlphaFoldDB" id="A0A817FCJ9"/>
<comment type="caution">
    <text evidence="1">The sequence shown here is derived from an EMBL/GenBank/DDBJ whole genome shotgun (WGS) entry which is preliminary data.</text>
</comment>
<evidence type="ECO:0000313" key="1">
    <source>
        <dbReference type="EMBL" id="CAF2745244.1"/>
    </source>
</evidence>
<dbReference type="EMBL" id="CAJNVT010000095">
    <property type="protein sequence ID" value="CAF2745244.1"/>
    <property type="molecule type" value="Genomic_DNA"/>
</dbReference>
<evidence type="ECO:0000313" key="2">
    <source>
        <dbReference type="Proteomes" id="UP000675881"/>
    </source>
</evidence>
<sequence>MMLVEDLEELEGKKKAELSPQTIIKAVPNVHGHLVGNQHQAFDMSSASRGHQWASWMDKLNKYASLFRERFLKSSGSIEKVRTIETSINPSKEMEMEDSLLLLECKGSKSLHKPFKKKSVYKSNSILKERKCNFCNARHLFIKSECPATRRDYNRCGKTGHFAIYCKSLVCRLHRFHSKNQR</sequence>